<dbReference type="HAMAP" id="MF_01931">
    <property type="entry name" value="PurF"/>
    <property type="match status" value="1"/>
</dbReference>
<keyword evidence="3 7" id="KW-0328">Glycosyltransferase</keyword>
<feature type="domain" description="Glutamine amidotransferase type-2" evidence="13">
    <location>
        <begin position="39"/>
        <end position="262"/>
    </location>
</feature>
<dbReference type="PROSITE" id="PS51278">
    <property type="entry name" value="GATASE_TYPE_2"/>
    <property type="match status" value="1"/>
</dbReference>
<evidence type="ECO:0000259" key="13">
    <source>
        <dbReference type="PROSITE" id="PS51278"/>
    </source>
</evidence>
<proteinExistence type="inferred from homology"/>
<dbReference type="GO" id="GO:0006189">
    <property type="term" value="P:'de novo' IMP biosynthetic process"/>
    <property type="evidence" value="ECO:0007669"/>
    <property type="project" value="UniProtKB-UniRule"/>
</dbReference>
<dbReference type="InterPro" id="IPR035584">
    <property type="entry name" value="PurF_N"/>
</dbReference>
<feature type="binding site" evidence="7 11">
    <location>
        <position position="428"/>
    </location>
    <ligand>
        <name>[4Fe-4S] cluster</name>
        <dbReference type="ChEBI" id="CHEBI:49883"/>
    </ligand>
</feature>
<keyword evidence="7" id="KW-0004">4Fe-4S</keyword>
<comment type="pathway">
    <text evidence="1 7 8">Purine metabolism; IMP biosynthesis via de novo pathway; N(1)-(5-phospho-D-ribosyl)glycinamide from 5-phospho-alpha-D-ribose 1-diphosphate: step 1/2.</text>
</comment>
<evidence type="ECO:0000313" key="14">
    <source>
        <dbReference type="EMBL" id="STQ87010.1"/>
    </source>
</evidence>
<keyword evidence="15" id="KW-1185">Reference proteome</keyword>
<evidence type="ECO:0000313" key="15">
    <source>
        <dbReference type="Proteomes" id="UP000255139"/>
    </source>
</evidence>
<dbReference type="InterPro" id="IPR005854">
    <property type="entry name" value="PurF"/>
</dbReference>
<evidence type="ECO:0000256" key="9">
    <source>
        <dbReference type="PIRSR" id="PIRSR000485-1"/>
    </source>
</evidence>
<dbReference type="InterPro" id="IPR029057">
    <property type="entry name" value="PRTase-like"/>
</dbReference>
<keyword evidence="7 11" id="KW-0408">Iron</keyword>
<dbReference type="AlphaFoldDB" id="A0A377PWX1"/>
<dbReference type="SUPFAM" id="SSF56235">
    <property type="entry name" value="N-terminal nucleophile aminohydrolases (Ntn hydrolases)"/>
    <property type="match status" value="1"/>
</dbReference>
<reference evidence="14 15" key="1">
    <citation type="submission" date="2018-06" db="EMBL/GenBank/DDBJ databases">
        <authorList>
            <consortium name="Pathogen Informatics"/>
            <person name="Doyle S."/>
        </authorList>
    </citation>
    <scope>NUCLEOTIDE SEQUENCE [LARGE SCALE GENOMIC DNA]</scope>
    <source>
        <strain evidence="14 15">NCTC12714</strain>
    </source>
</reference>
<evidence type="ECO:0000256" key="5">
    <source>
        <dbReference type="ARBA" id="ARBA00022755"/>
    </source>
</evidence>
<feature type="binding site" evidence="7 10">
    <location>
        <position position="391"/>
    </location>
    <ligand>
        <name>Mg(2+)</name>
        <dbReference type="ChEBI" id="CHEBI:18420"/>
    </ligand>
</feature>
<dbReference type="CDD" id="cd00715">
    <property type="entry name" value="GPATase_N"/>
    <property type="match status" value="1"/>
</dbReference>
<feature type="binding site" evidence="7 10">
    <location>
        <position position="392"/>
    </location>
    <ligand>
        <name>Mg(2+)</name>
        <dbReference type="ChEBI" id="CHEBI:18420"/>
    </ligand>
</feature>
<feature type="binding site" evidence="7 11">
    <location>
        <position position="482"/>
    </location>
    <ligand>
        <name>[4Fe-4S] cluster</name>
        <dbReference type="ChEBI" id="CHEBI:49883"/>
    </ligand>
</feature>
<accession>A0A377PWX1</accession>
<dbReference type="EMBL" id="UGJE01000002">
    <property type="protein sequence ID" value="STQ87010.1"/>
    <property type="molecule type" value="Genomic_DNA"/>
</dbReference>
<gene>
    <name evidence="7 14" type="primary">purF</name>
    <name evidence="14" type="ORF">NCTC12714_01821</name>
</gene>
<dbReference type="Gene3D" id="3.40.50.2020">
    <property type="match status" value="1"/>
</dbReference>
<keyword evidence="7 10" id="KW-0460">Magnesium</keyword>
<dbReference type="EC" id="2.4.2.14" evidence="7"/>
<evidence type="ECO:0000256" key="7">
    <source>
        <dbReference type="HAMAP-Rule" id="MF_01931"/>
    </source>
</evidence>
<dbReference type="GO" id="GO:0000287">
    <property type="term" value="F:magnesium ion binding"/>
    <property type="evidence" value="ECO:0007669"/>
    <property type="project" value="UniProtKB-UniRule"/>
</dbReference>
<comment type="catalytic activity">
    <reaction evidence="7 8">
        <text>5-phospho-beta-D-ribosylamine + L-glutamate + diphosphate = 5-phospho-alpha-D-ribose 1-diphosphate + L-glutamine + H2O</text>
        <dbReference type="Rhea" id="RHEA:14905"/>
        <dbReference type="ChEBI" id="CHEBI:15377"/>
        <dbReference type="ChEBI" id="CHEBI:29985"/>
        <dbReference type="ChEBI" id="CHEBI:33019"/>
        <dbReference type="ChEBI" id="CHEBI:58017"/>
        <dbReference type="ChEBI" id="CHEBI:58359"/>
        <dbReference type="ChEBI" id="CHEBI:58681"/>
        <dbReference type="EC" id="2.4.2.14"/>
    </reaction>
</comment>
<protein>
    <recommendedName>
        <fullName evidence="7">Amidophosphoribosyltransferase</fullName>
        <shortName evidence="7">ATase</shortName>
        <ecNumber evidence="7">2.4.2.14</ecNumber>
    </recommendedName>
    <alternativeName>
        <fullName evidence="7">Glutamine phosphoribosylpyrophosphate amidotransferase</fullName>
        <shortName evidence="7">GPATase</shortName>
    </alternativeName>
</protein>
<dbReference type="NCBIfam" id="TIGR01134">
    <property type="entry name" value="purF"/>
    <property type="match status" value="1"/>
</dbReference>
<dbReference type="GO" id="GO:0004044">
    <property type="term" value="F:amidophosphoribosyltransferase activity"/>
    <property type="evidence" value="ECO:0007669"/>
    <property type="project" value="UniProtKB-UniRule"/>
</dbReference>
<sequence>MQYMKQPHTHLPAKPQDSTYHTKNSAKNNIPIDKMKEECAVVGVFNCDNASLTSYYMLFAMQHRGQEASGISTSNNNKITTIKAKGLVTKVFSEKKLKKLKGRNAVGHNRYATAGKDSNDDSQPIFARYDLGEIAIVHNGNITNANKIKQDLINEGAIFQSNIDTEVIIHLIARNKKELLMPRIMEVMREIEGAFCLVILSRSKMFVMRDRFGLRPLSLGEITNKDGSIGYIVASETCSFDLVGARYIRDIDAGELIIFEQNESKETKMISIKIFDCNPKPCVFEYIYFARPDSIVFQKSAYEVRKNLGRQLAIEHKLEADIVMPVPDSGLAAAIGYSQQSGIPFELGLIRNHYVGRTFIEPTQKLRELKVRLKLNPIKRVIENKRVIVIDDSLVRGTTSKAIVQLLRNAGAKEVLLLISAPPTISPCFYGVDTPSKKELICANKSVKDVQIFIQADYLGFLSLDGLKIAVDKDSYHYCQACFDGKYLHDIDS</sequence>
<evidence type="ECO:0000256" key="6">
    <source>
        <dbReference type="ARBA" id="ARBA00022962"/>
    </source>
</evidence>
<keyword evidence="7 10" id="KW-0479">Metal-binding</keyword>
<evidence type="ECO:0000256" key="3">
    <source>
        <dbReference type="ARBA" id="ARBA00022676"/>
    </source>
</evidence>
<dbReference type="Pfam" id="PF13537">
    <property type="entry name" value="GATase_7"/>
    <property type="match status" value="1"/>
</dbReference>
<keyword evidence="7 11" id="KW-0411">Iron-sulfur</keyword>
<dbReference type="GO" id="GO:0051539">
    <property type="term" value="F:4 iron, 4 sulfur cluster binding"/>
    <property type="evidence" value="ECO:0007669"/>
    <property type="project" value="UniProtKB-KW"/>
</dbReference>
<dbReference type="SUPFAM" id="SSF53271">
    <property type="entry name" value="PRTase-like"/>
    <property type="match status" value="1"/>
</dbReference>
<dbReference type="UniPathway" id="UPA00074">
    <property type="reaction ID" value="UER00124"/>
</dbReference>
<dbReference type="GO" id="GO:0009113">
    <property type="term" value="P:purine nucleobase biosynthetic process"/>
    <property type="evidence" value="ECO:0007669"/>
    <property type="project" value="UniProtKB-UniRule"/>
</dbReference>
<dbReference type="Pfam" id="PF00156">
    <property type="entry name" value="Pribosyltran"/>
    <property type="match status" value="1"/>
</dbReference>
<dbReference type="Gene3D" id="3.60.20.10">
    <property type="entry name" value="Glutamine Phosphoribosylpyrophosphate, subunit 1, domain 1"/>
    <property type="match status" value="1"/>
</dbReference>
<feature type="active site" description="Nucleophile" evidence="7 9">
    <location>
        <position position="39"/>
    </location>
</feature>
<evidence type="ECO:0000256" key="8">
    <source>
        <dbReference type="PIRNR" id="PIRNR000485"/>
    </source>
</evidence>
<evidence type="ECO:0000256" key="4">
    <source>
        <dbReference type="ARBA" id="ARBA00022679"/>
    </source>
</evidence>
<feature type="compositionally biased region" description="Polar residues" evidence="12">
    <location>
        <begin position="16"/>
        <end position="26"/>
    </location>
</feature>
<dbReference type="InterPro" id="IPR000836">
    <property type="entry name" value="PRTase_dom"/>
</dbReference>
<dbReference type="InterPro" id="IPR017932">
    <property type="entry name" value="GATase_2_dom"/>
</dbReference>
<evidence type="ECO:0000256" key="1">
    <source>
        <dbReference type="ARBA" id="ARBA00005209"/>
    </source>
</evidence>
<keyword evidence="6 7" id="KW-0315">Glutamine amidotransferase</keyword>
<dbReference type="CDD" id="cd06223">
    <property type="entry name" value="PRTases_typeI"/>
    <property type="match status" value="1"/>
</dbReference>
<feature type="binding site" evidence="7 11">
    <location>
        <position position="282"/>
    </location>
    <ligand>
        <name>[4Fe-4S] cluster</name>
        <dbReference type="ChEBI" id="CHEBI:49883"/>
    </ligand>
</feature>
<dbReference type="PIRSF" id="PIRSF000485">
    <property type="entry name" value="Amd_phspho_trans"/>
    <property type="match status" value="1"/>
</dbReference>
<comment type="similarity">
    <text evidence="2 7 8">In the C-terminal section; belongs to the purine/pyrimidine phosphoribosyltransferase family.</text>
</comment>
<evidence type="ECO:0000256" key="2">
    <source>
        <dbReference type="ARBA" id="ARBA00010138"/>
    </source>
</evidence>
<feature type="binding site" evidence="7 10">
    <location>
        <position position="329"/>
    </location>
    <ligand>
        <name>Mg(2+)</name>
        <dbReference type="ChEBI" id="CHEBI:18420"/>
    </ligand>
</feature>
<comment type="function">
    <text evidence="7">Catalyzes the formation of phosphoribosylamine from phosphoribosylpyrophosphate (PRPP) and glutamine.</text>
</comment>
<keyword evidence="5 7" id="KW-0658">Purine biosynthesis</keyword>
<name>A0A377PWX1_9HELI</name>
<dbReference type="Proteomes" id="UP000255139">
    <property type="component" value="Unassembled WGS sequence"/>
</dbReference>
<dbReference type="InterPro" id="IPR029055">
    <property type="entry name" value="Ntn_hydrolases_N"/>
</dbReference>
<feature type="region of interest" description="Disordered" evidence="12">
    <location>
        <begin position="1"/>
        <end position="26"/>
    </location>
</feature>
<feature type="binding site" evidence="7 11">
    <location>
        <position position="479"/>
    </location>
    <ligand>
        <name>[4Fe-4S] cluster</name>
        <dbReference type="ChEBI" id="CHEBI:49883"/>
    </ligand>
</feature>
<comment type="cofactor">
    <cofactor evidence="7 10">
        <name>Mg(2+)</name>
        <dbReference type="ChEBI" id="CHEBI:18420"/>
    </cofactor>
    <text evidence="7 10">Binds 1 Mg(2+) ion per subunit.</text>
</comment>
<evidence type="ECO:0000256" key="11">
    <source>
        <dbReference type="PIRSR" id="PIRSR000485-3"/>
    </source>
</evidence>
<evidence type="ECO:0000256" key="10">
    <source>
        <dbReference type="PIRSR" id="PIRSR000485-2"/>
    </source>
</evidence>
<organism evidence="14 15">
    <name type="scientific">Helicobacter muridarum</name>
    <dbReference type="NCBI Taxonomy" id="216"/>
    <lineage>
        <taxon>Bacteria</taxon>
        <taxon>Pseudomonadati</taxon>
        <taxon>Campylobacterota</taxon>
        <taxon>Epsilonproteobacteria</taxon>
        <taxon>Campylobacterales</taxon>
        <taxon>Helicobacteraceae</taxon>
        <taxon>Helicobacter</taxon>
    </lineage>
</organism>
<dbReference type="PANTHER" id="PTHR11907">
    <property type="entry name" value="AMIDOPHOSPHORIBOSYLTRANSFERASE"/>
    <property type="match status" value="1"/>
</dbReference>
<keyword evidence="4 7" id="KW-0808">Transferase</keyword>
<comment type="cofactor">
    <cofactor evidence="7 11">
        <name>[4Fe-4S] cluster</name>
        <dbReference type="ChEBI" id="CHEBI:49883"/>
    </cofactor>
    <text evidence="7 11">Binds 1 [4Fe-4S] cluster per subunit.</text>
</comment>
<evidence type="ECO:0000256" key="12">
    <source>
        <dbReference type="SAM" id="MobiDB-lite"/>
    </source>
</evidence>